<keyword evidence="1" id="KW-0732">Signal</keyword>
<reference evidence="3" key="1">
    <citation type="submission" date="2016-11" db="EMBL/GenBank/DDBJ databases">
        <authorList>
            <person name="Varghese N."/>
            <person name="Submissions S."/>
        </authorList>
    </citation>
    <scope>NUCLEOTIDE SEQUENCE [LARGE SCALE GENOMIC DNA]</scope>
    <source>
        <strain evidence="3">DSM 100564</strain>
    </source>
</reference>
<evidence type="ECO:0008006" key="4">
    <source>
        <dbReference type="Google" id="ProtNLM"/>
    </source>
</evidence>
<accession>A0A1M6J6D5</accession>
<dbReference type="STRING" id="1470563.SAMN05444000_108120"/>
<dbReference type="AlphaFoldDB" id="A0A1M6J6D5"/>
<gene>
    <name evidence="2" type="ORF">SAMN05444000_108120</name>
</gene>
<dbReference type="Proteomes" id="UP000183982">
    <property type="component" value="Unassembled WGS sequence"/>
</dbReference>
<feature type="chain" id="PRO_5011957606" description="Protease inhibitor Inh" evidence="1">
    <location>
        <begin position="20"/>
        <end position="145"/>
    </location>
</feature>
<dbReference type="RefSeq" id="WP_073251786.1">
    <property type="nucleotide sequence ID" value="NZ_FQZQ01000008.1"/>
</dbReference>
<evidence type="ECO:0000313" key="2">
    <source>
        <dbReference type="EMBL" id="SHJ42258.1"/>
    </source>
</evidence>
<dbReference type="OrthoDB" id="9816009at2"/>
<organism evidence="2 3">
    <name type="scientific">Shimia gijangensis</name>
    <dbReference type="NCBI Taxonomy" id="1470563"/>
    <lineage>
        <taxon>Bacteria</taxon>
        <taxon>Pseudomonadati</taxon>
        <taxon>Pseudomonadota</taxon>
        <taxon>Alphaproteobacteria</taxon>
        <taxon>Rhodobacterales</taxon>
        <taxon>Roseobacteraceae</taxon>
    </lineage>
</organism>
<evidence type="ECO:0000256" key="1">
    <source>
        <dbReference type="SAM" id="SignalP"/>
    </source>
</evidence>
<feature type="signal peptide" evidence="1">
    <location>
        <begin position="1"/>
        <end position="19"/>
    </location>
</feature>
<evidence type="ECO:0000313" key="3">
    <source>
        <dbReference type="Proteomes" id="UP000183982"/>
    </source>
</evidence>
<name>A0A1M6J6D5_9RHOB</name>
<protein>
    <recommendedName>
        <fullName evidence="4">Protease inhibitor Inh</fullName>
    </recommendedName>
</protein>
<sequence length="145" mass="16111">MTRLTALVVTVSLAAPVLAESQREAEDQTPTGKFLTATEVRPILGATKGNWIAVREFGEKDLLYFTHLLAWRCGLYEINFAVNGGEKQAFPMAECNPDSPNAIPDGATIYLQYPLNSIETIDVDLLYDDLATQSERFERKNVMTP</sequence>
<dbReference type="EMBL" id="FQZQ01000008">
    <property type="protein sequence ID" value="SHJ42258.1"/>
    <property type="molecule type" value="Genomic_DNA"/>
</dbReference>
<proteinExistence type="predicted"/>
<keyword evidence="3" id="KW-1185">Reference proteome</keyword>